<accession>A0A9R1I3N3</accession>
<dbReference type="Proteomes" id="UP000815260">
    <property type="component" value="Chromosome 5D"/>
</dbReference>
<dbReference type="OrthoDB" id="1925259at2759"/>
<dbReference type="EMBL" id="CM022225">
    <property type="protein sequence ID" value="KAF7076453.1"/>
    <property type="molecule type" value="Genomic_DNA"/>
</dbReference>
<feature type="compositionally biased region" description="Basic residues" evidence="1">
    <location>
        <begin position="1"/>
        <end position="14"/>
    </location>
</feature>
<sequence>PTHSAKRSIRKEARRRLADRWKTTQQHQHPS</sequence>
<feature type="region of interest" description="Disordered" evidence="1">
    <location>
        <begin position="1"/>
        <end position="31"/>
    </location>
</feature>
<gene>
    <name evidence="2" type="ORF">CFC21_081104</name>
</gene>
<organism evidence="2">
    <name type="scientific">Triticum aestivum</name>
    <name type="common">Wheat</name>
    <dbReference type="NCBI Taxonomy" id="4565"/>
    <lineage>
        <taxon>Eukaryota</taxon>
        <taxon>Viridiplantae</taxon>
        <taxon>Streptophyta</taxon>
        <taxon>Embryophyta</taxon>
        <taxon>Tracheophyta</taxon>
        <taxon>Spermatophyta</taxon>
        <taxon>Magnoliopsida</taxon>
        <taxon>Liliopsida</taxon>
        <taxon>Poales</taxon>
        <taxon>Poaceae</taxon>
        <taxon>BOP clade</taxon>
        <taxon>Pooideae</taxon>
        <taxon>Triticodae</taxon>
        <taxon>Triticeae</taxon>
        <taxon>Triticinae</taxon>
        <taxon>Triticum</taxon>
    </lineage>
</organism>
<name>A0A9R1I3N3_WHEAT</name>
<reference evidence="2" key="2">
    <citation type="submission" date="2020-03" db="EMBL/GenBank/DDBJ databases">
        <title>The second near-complete assembly of the hexaploid bread wheat (Triticum aestivum) genome.</title>
        <authorList>
            <person name="Zimin A.V."/>
            <person name="Puiu D."/>
            <person name="Shumante A."/>
            <person name="Alonge M."/>
            <person name="Salzberg S.L."/>
        </authorList>
    </citation>
    <scope>NUCLEOTIDE SEQUENCE</scope>
    <source>
        <tissue evidence="2">Leaf</tissue>
    </source>
</reference>
<evidence type="ECO:0000256" key="1">
    <source>
        <dbReference type="SAM" id="MobiDB-lite"/>
    </source>
</evidence>
<comment type="caution">
    <text evidence="2">The sequence shown here is derived from an EMBL/GenBank/DDBJ whole genome shotgun (WGS) entry which is preliminary data.</text>
</comment>
<reference evidence="2" key="1">
    <citation type="journal article" date="2017" name="Gigascience">
        <title>The first near-complete assembly of the hexaploid bread wheat genome, Triticum aestivum.</title>
        <authorList>
            <person name="Zimin A.V."/>
            <person name="Puiu D."/>
            <person name="Hall R."/>
            <person name="Kingan S."/>
            <person name="Clavijo B.J."/>
            <person name="Salzberg S.L."/>
        </authorList>
    </citation>
    <scope>NUCLEOTIDE SEQUENCE</scope>
    <source>
        <tissue evidence="2">Leaf</tissue>
    </source>
</reference>
<dbReference type="AlphaFoldDB" id="A0A9R1I3N3"/>
<evidence type="ECO:0000313" key="2">
    <source>
        <dbReference type="EMBL" id="KAF7076453.1"/>
    </source>
</evidence>
<feature type="non-terminal residue" evidence="2">
    <location>
        <position position="1"/>
    </location>
</feature>
<protein>
    <submittedName>
        <fullName evidence="2">Uncharacterized protein</fullName>
    </submittedName>
</protein>
<feature type="non-terminal residue" evidence="2">
    <location>
        <position position="31"/>
    </location>
</feature>
<proteinExistence type="predicted"/>